<protein>
    <submittedName>
        <fullName evidence="1">Uncharacterized protein</fullName>
    </submittedName>
</protein>
<dbReference type="AlphaFoldDB" id="A7B5E4"/>
<reference evidence="1 2" key="2">
    <citation type="submission" date="2007-06" db="EMBL/GenBank/DDBJ databases">
        <title>Draft genome sequence of Ruminococcus gnavus (ATCC 29149).</title>
        <authorList>
            <person name="Sudarsanam P."/>
            <person name="Ley R."/>
            <person name="Guruge J."/>
            <person name="Turnbaugh P.J."/>
            <person name="Mahowald M."/>
            <person name="Liep D."/>
            <person name="Gordon J."/>
        </authorList>
    </citation>
    <scope>NUCLEOTIDE SEQUENCE [LARGE SCALE GENOMIC DNA]</scope>
    <source>
        <strain evidence="1 2">ATCC 29149</strain>
    </source>
</reference>
<name>A7B5E4_MEDG7</name>
<organism evidence="1 2">
    <name type="scientific">Mediterraneibacter gnavus (strain ATCC 29149 / DSM 114966 / JCM 6515 / VPI C7-9)</name>
    <name type="common">Ruminococcus gnavus</name>
    <dbReference type="NCBI Taxonomy" id="411470"/>
    <lineage>
        <taxon>Bacteria</taxon>
        <taxon>Bacillati</taxon>
        <taxon>Bacillota</taxon>
        <taxon>Clostridia</taxon>
        <taxon>Lachnospirales</taxon>
        <taxon>Lachnospiraceae</taxon>
        <taxon>Mediterraneibacter</taxon>
    </lineage>
</organism>
<proteinExistence type="predicted"/>
<sequence>MVFNFIFIASHPACSNTEKRTVPGAGPCPSFLFSAPLSYYYKPKEAFRLLL</sequence>
<gene>
    <name evidence="1" type="ORF">RUMGNA_02783</name>
</gene>
<comment type="caution">
    <text evidence="1">The sequence shown here is derived from an EMBL/GenBank/DDBJ whole genome shotgun (WGS) entry which is preliminary data.</text>
</comment>
<accession>A7B5E4</accession>
<reference evidence="1 2" key="1">
    <citation type="submission" date="2007-04" db="EMBL/GenBank/DDBJ databases">
        <authorList>
            <person name="Fulton L."/>
            <person name="Clifton S."/>
            <person name="Fulton B."/>
            <person name="Xu J."/>
            <person name="Minx P."/>
            <person name="Pepin K.H."/>
            <person name="Johnson M."/>
            <person name="Thiruvilangam P."/>
            <person name="Bhonagiri V."/>
            <person name="Nash W.E."/>
            <person name="Mardis E.R."/>
            <person name="Wilson R.K."/>
        </authorList>
    </citation>
    <scope>NUCLEOTIDE SEQUENCE [LARGE SCALE GENOMIC DNA]</scope>
    <source>
        <strain evidence="1 2">ATCC 29149</strain>
    </source>
</reference>
<dbReference type="Proteomes" id="UP000004410">
    <property type="component" value="Unassembled WGS sequence"/>
</dbReference>
<evidence type="ECO:0000313" key="1">
    <source>
        <dbReference type="EMBL" id="EDN76887.1"/>
    </source>
</evidence>
<dbReference type="EMBL" id="AAYG02000021">
    <property type="protein sequence ID" value="EDN76887.1"/>
    <property type="molecule type" value="Genomic_DNA"/>
</dbReference>
<evidence type="ECO:0000313" key="2">
    <source>
        <dbReference type="Proteomes" id="UP000004410"/>
    </source>
</evidence>
<dbReference type="PaxDb" id="411470-RUMGNA_02783"/>